<evidence type="ECO:0000313" key="4">
    <source>
        <dbReference type="EMBL" id="MBB3930542.1"/>
    </source>
</evidence>
<evidence type="ECO:0000256" key="1">
    <source>
        <dbReference type="ARBA" id="ARBA00023186"/>
    </source>
</evidence>
<evidence type="ECO:0000259" key="3">
    <source>
        <dbReference type="PROSITE" id="PS50076"/>
    </source>
</evidence>
<gene>
    <name evidence="4" type="ORF">GGR25_001581</name>
</gene>
<protein>
    <submittedName>
        <fullName evidence="4">DnaJ-class molecular chaperone</fullName>
    </submittedName>
</protein>
<dbReference type="SUPFAM" id="SSF46565">
    <property type="entry name" value="Chaperone J-domain"/>
    <property type="match status" value="1"/>
</dbReference>
<dbReference type="CDD" id="cd06257">
    <property type="entry name" value="DnaJ"/>
    <property type="match status" value="1"/>
</dbReference>
<comment type="caution">
    <text evidence="4">The sequence shown here is derived from an EMBL/GenBank/DDBJ whole genome shotgun (WGS) entry which is preliminary data.</text>
</comment>
<dbReference type="GO" id="GO:0005737">
    <property type="term" value="C:cytoplasm"/>
    <property type="evidence" value="ECO:0007669"/>
    <property type="project" value="TreeGrafter"/>
</dbReference>
<dbReference type="InterPro" id="IPR001623">
    <property type="entry name" value="DnaJ_domain"/>
</dbReference>
<dbReference type="PROSITE" id="PS50076">
    <property type="entry name" value="DNAJ_2"/>
    <property type="match status" value="1"/>
</dbReference>
<dbReference type="InterPro" id="IPR008971">
    <property type="entry name" value="HSP40/DnaJ_pept-bd"/>
</dbReference>
<keyword evidence="5" id="KW-1185">Reference proteome</keyword>
<dbReference type="InterPro" id="IPR036869">
    <property type="entry name" value="J_dom_sf"/>
</dbReference>
<dbReference type="SMART" id="SM00271">
    <property type="entry name" value="DnaJ"/>
    <property type="match status" value="1"/>
</dbReference>
<dbReference type="SUPFAM" id="SSF49493">
    <property type="entry name" value="HSP40/DnaJ peptide-binding domain"/>
    <property type="match status" value="2"/>
</dbReference>
<dbReference type="InterPro" id="IPR002939">
    <property type="entry name" value="DnaJ_C"/>
</dbReference>
<evidence type="ECO:0000256" key="2">
    <source>
        <dbReference type="SAM" id="MobiDB-lite"/>
    </source>
</evidence>
<feature type="region of interest" description="Disordered" evidence="2">
    <location>
        <begin position="66"/>
        <end position="97"/>
    </location>
</feature>
<dbReference type="PRINTS" id="PR00625">
    <property type="entry name" value="JDOMAIN"/>
</dbReference>
<proteinExistence type="predicted"/>
<dbReference type="Gene3D" id="1.10.287.110">
    <property type="entry name" value="DnaJ domain"/>
    <property type="match status" value="1"/>
</dbReference>
<dbReference type="FunFam" id="2.60.260.20:FF:000013">
    <property type="entry name" value="DnaJ subfamily B member 11"/>
    <property type="match status" value="1"/>
</dbReference>
<dbReference type="Gene3D" id="2.60.260.20">
    <property type="entry name" value="Urease metallochaperone UreE, N-terminal domain"/>
    <property type="match status" value="2"/>
</dbReference>
<dbReference type="GO" id="GO:0051082">
    <property type="term" value="F:unfolded protein binding"/>
    <property type="evidence" value="ECO:0007669"/>
    <property type="project" value="InterPro"/>
</dbReference>
<dbReference type="Pfam" id="PF01556">
    <property type="entry name" value="DnaJ_C"/>
    <property type="match status" value="1"/>
</dbReference>
<accession>A0A840ALR9</accession>
<dbReference type="RefSeq" id="WP_183398189.1">
    <property type="nucleotide sequence ID" value="NZ_JACIDS010000002.1"/>
</dbReference>
<reference evidence="4 5" key="1">
    <citation type="submission" date="2020-08" db="EMBL/GenBank/DDBJ databases">
        <title>Genomic Encyclopedia of Type Strains, Phase IV (KMG-IV): sequencing the most valuable type-strain genomes for metagenomic binning, comparative biology and taxonomic classification.</title>
        <authorList>
            <person name="Goeker M."/>
        </authorList>
    </citation>
    <scope>NUCLEOTIDE SEQUENCE [LARGE SCALE GENOMIC DNA]</scope>
    <source>
        <strain evidence="4 5">DSM 25966</strain>
    </source>
</reference>
<evidence type="ECO:0000313" key="5">
    <source>
        <dbReference type="Proteomes" id="UP000553963"/>
    </source>
</evidence>
<dbReference type="PANTHER" id="PTHR43096">
    <property type="entry name" value="DNAJ HOMOLOG 1, MITOCHONDRIAL-RELATED"/>
    <property type="match status" value="1"/>
</dbReference>
<sequence length="327" mass="34595">MRDPYEVLGVGRTASEAEVKKAFRRLAKAHHPDRNKDDPKAQEKFAELNSAYEIVGDKDKREKFDRGEIDADGKPRFQGFEGFDPRTAQGAGGGARSFRWSTGGAGADDDILNDIFGGFSGFGGQGGFGGGAGSARSGFGGGARAPRRSRGEDVTAHVAVTLEQIANGEKARVELPTGKTLEIAIPPGTRAGKSIRLRGQGWASPDGGPEGDAMVTVDFVPHPLFKPEGENLRLELPISLDEAILGAKVRVPTLSGSVTTTVPAGSNGGRVLRLKGKGLPTSTGGHGDLLVALKIVLPETIDPELEALMQRWREEKRYSARGPEFGG</sequence>
<dbReference type="PANTHER" id="PTHR43096:SF52">
    <property type="entry name" value="DNAJ HOMOLOG 1, MITOCHONDRIAL-RELATED"/>
    <property type="match status" value="1"/>
</dbReference>
<dbReference type="Proteomes" id="UP000553963">
    <property type="component" value="Unassembled WGS sequence"/>
</dbReference>
<dbReference type="GO" id="GO:0042026">
    <property type="term" value="P:protein refolding"/>
    <property type="evidence" value="ECO:0007669"/>
    <property type="project" value="TreeGrafter"/>
</dbReference>
<dbReference type="Pfam" id="PF00226">
    <property type="entry name" value="DnaJ"/>
    <property type="match status" value="1"/>
</dbReference>
<dbReference type="EMBL" id="JACIDS010000002">
    <property type="protein sequence ID" value="MBB3930542.1"/>
    <property type="molecule type" value="Genomic_DNA"/>
</dbReference>
<feature type="compositionally biased region" description="Basic and acidic residues" evidence="2">
    <location>
        <begin position="66"/>
        <end position="75"/>
    </location>
</feature>
<feature type="domain" description="J" evidence="3">
    <location>
        <begin position="3"/>
        <end position="68"/>
    </location>
</feature>
<dbReference type="AlphaFoldDB" id="A0A840ALR9"/>
<organism evidence="4 5">
    <name type="scientific">Kaistia hirudinis</name>
    <dbReference type="NCBI Taxonomy" id="1293440"/>
    <lineage>
        <taxon>Bacteria</taxon>
        <taxon>Pseudomonadati</taxon>
        <taxon>Pseudomonadota</taxon>
        <taxon>Alphaproteobacteria</taxon>
        <taxon>Hyphomicrobiales</taxon>
        <taxon>Kaistiaceae</taxon>
        <taxon>Kaistia</taxon>
    </lineage>
</organism>
<dbReference type="CDD" id="cd10747">
    <property type="entry name" value="DnaJ_C"/>
    <property type="match status" value="1"/>
</dbReference>
<name>A0A840ALR9_9HYPH</name>
<keyword evidence="1" id="KW-0143">Chaperone</keyword>